<dbReference type="PANTHER" id="PTHR37984:SF5">
    <property type="entry name" value="PROTEIN NYNRIN-LIKE"/>
    <property type="match status" value="1"/>
</dbReference>
<dbReference type="InterPro" id="IPR041588">
    <property type="entry name" value="Integrase_H2C2"/>
</dbReference>
<proteinExistence type="predicted"/>
<dbReference type="EMBL" id="REGN01005068">
    <property type="protein sequence ID" value="RNA14983.1"/>
    <property type="molecule type" value="Genomic_DNA"/>
</dbReference>
<sequence length="162" mass="18973">KYLPGSSKKQCKKIEKKKEKFSLQGDKLLYRKNFEDLNWKIVPKIKDRAGLIKETHLLGHFGVEKTYKDLQNKYYWKGMHQDTQFIISNCMFCILHQKVPVWDHPAMSLPINDVMDRVQIDYVFGLPLTQDGYKGIAVFKEPLTKFLFLMAIKSKTGEESAR</sequence>
<dbReference type="OrthoDB" id="425619at2759"/>
<comment type="caution">
    <text evidence="2">The sequence shown here is derived from an EMBL/GenBank/DDBJ whole genome shotgun (WGS) entry which is preliminary data.</text>
</comment>
<keyword evidence="3" id="KW-1185">Reference proteome</keyword>
<protein>
    <submittedName>
        <fullName evidence="2">Gag-pol fusion</fullName>
    </submittedName>
</protein>
<name>A0A3M7QUM9_BRAPC</name>
<reference evidence="2 3" key="1">
    <citation type="journal article" date="2018" name="Sci. Rep.">
        <title>Genomic signatures of local adaptation to the degree of environmental predictability in rotifers.</title>
        <authorList>
            <person name="Franch-Gras L."/>
            <person name="Hahn C."/>
            <person name="Garcia-Roger E.M."/>
            <person name="Carmona M.J."/>
            <person name="Serra M."/>
            <person name="Gomez A."/>
        </authorList>
    </citation>
    <scope>NUCLEOTIDE SEQUENCE [LARGE SCALE GENOMIC DNA]</scope>
    <source>
        <strain evidence="2">HYR1</strain>
    </source>
</reference>
<evidence type="ECO:0000313" key="2">
    <source>
        <dbReference type="EMBL" id="RNA14983.1"/>
    </source>
</evidence>
<evidence type="ECO:0000313" key="3">
    <source>
        <dbReference type="Proteomes" id="UP000276133"/>
    </source>
</evidence>
<organism evidence="2 3">
    <name type="scientific">Brachionus plicatilis</name>
    <name type="common">Marine rotifer</name>
    <name type="synonym">Brachionus muelleri</name>
    <dbReference type="NCBI Taxonomy" id="10195"/>
    <lineage>
        <taxon>Eukaryota</taxon>
        <taxon>Metazoa</taxon>
        <taxon>Spiralia</taxon>
        <taxon>Gnathifera</taxon>
        <taxon>Rotifera</taxon>
        <taxon>Eurotatoria</taxon>
        <taxon>Monogononta</taxon>
        <taxon>Pseudotrocha</taxon>
        <taxon>Ploima</taxon>
        <taxon>Brachionidae</taxon>
        <taxon>Brachionus</taxon>
    </lineage>
</organism>
<feature type="non-terminal residue" evidence="2">
    <location>
        <position position="1"/>
    </location>
</feature>
<feature type="domain" description="Integrase zinc-binding" evidence="1">
    <location>
        <begin position="47"/>
        <end position="97"/>
    </location>
</feature>
<gene>
    <name evidence="2" type="ORF">BpHYR1_019175</name>
</gene>
<dbReference type="Gene3D" id="1.10.340.70">
    <property type="match status" value="1"/>
</dbReference>
<dbReference type="InterPro" id="IPR050951">
    <property type="entry name" value="Retrovirus_Pol_polyprotein"/>
</dbReference>
<dbReference type="Pfam" id="PF17921">
    <property type="entry name" value="Integrase_H2C2"/>
    <property type="match status" value="1"/>
</dbReference>
<dbReference type="Proteomes" id="UP000276133">
    <property type="component" value="Unassembled WGS sequence"/>
</dbReference>
<feature type="non-terminal residue" evidence="2">
    <location>
        <position position="162"/>
    </location>
</feature>
<accession>A0A3M7QUM9</accession>
<dbReference type="AlphaFoldDB" id="A0A3M7QUM9"/>
<dbReference type="PANTHER" id="PTHR37984">
    <property type="entry name" value="PROTEIN CBG26694"/>
    <property type="match status" value="1"/>
</dbReference>
<evidence type="ECO:0000259" key="1">
    <source>
        <dbReference type="Pfam" id="PF17921"/>
    </source>
</evidence>